<protein>
    <submittedName>
        <fullName evidence="3">Luciferase family oxidoreductase, group 1</fullName>
    </submittedName>
</protein>
<feature type="domain" description="Luciferase-like" evidence="2">
    <location>
        <begin position="18"/>
        <end position="259"/>
    </location>
</feature>
<keyword evidence="4" id="KW-1185">Reference proteome</keyword>
<dbReference type="OrthoDB" id="9780518at2"/>
<comment type="similarity">
    <text evidence="1">To bacterial alkanal monooxygenase alpha and beta chains.</text>
</comment>
<dbReference type="GO" id="GO:0005829">
    <property type="term" value="C:cytosol"/>
    <property type="evidence" value="ECO:0007669"/>
    <property type="project" value="TreeGrafter"/>
</dbReference>
<dbReference type="Pfam" id="PF00296">
    <property type="entry name" value="Bac_luciferase"/>
    <property type="match status" value="1"/>
</dbReference>
<dbReference type="PANTHER" id="PTHR30137:SF6">
    <property type="entry name" value="LUCIFERASE-LIKE MONOOXYGENASE"/>
    <property type="match status" value="1"/>
</dbReference>
<proteinExistence type="predicted"/>
<evidence type="ECO:0000313" key="4">
    <source>
        <dbReference type="Proteomes" id="UP000242949"/>
    </source>
</evidence>
<dbReference type="InterPro" id="IPR036661">
    <property type="entry name" value="Luciferase-like_sf"/>
</dbReference>
<dbReference type="EMBL" id="FMYI01000002">
    <property type="protein sequence ID" value="SDB89536.1"/>
    <property type="molecule type" value="Genomic_DNA"/>
</dbReference>
<dbReference type="InterPro" id="IPR011251">
    <property type="entry name" value="Luciferase-like_dom"/>
</dbReference>
<evidence type="ECO:0000313" key="3">
    <source>
        <dbReference type="EMBL" id="SDB89536.1"/>
    </source>
</evidence>
<name>A0A1G6H7W1_9BACI</name>
<reference evidence="4" key="1">
    <citation type="submission" date="2016-09" db="EMBL/GenBank/DDBJ databases">
        <authorList>
            <person name="Varghese N."/>
            <person name="Submissions S."/>
        </authorList>
    </citation>
    <scope>NUCLEOTIDE SEQUENCE [LARGE SCALE GENOMIC DNA]</scope>
    <source>
        <strain evidence="4">S5</strain>
    </source>
</reference>
<evidence type="ECO:0000259" key="2">
    <source>
        <dbReference type="Pfam" id="PF00296"/>
    </source>
</evidence>
<dbReference type="RefSeq" id="WP_090793217.1">
    <property type="nucleotide sequence ID" value="NZ_FMYI01000002.1"/>
</dbReference>
<dbReference type="InterPro" id="IPR050766">
    <property type="entry name" value="Bact_Lucif_Oxidored"/>
</dbReference>
<dbReference type="FunFam" id="3.20.20.30:FF:000002">
    <property type="entry name" value="LLM class flavin-dependent oxidoreductase"/>
    <property type="match status" value="1"/>
</dbReference>
<dbReference type="STRING" id="1612202.SAMN05421734_102264"/>
<sequence length="334" mass="37530">MTKLNIPVSVLNLAPVRQGQTNQDAIQSMVDLAKATEQLGYKRYWIAEHHNAPTLMSSATSVLIKHVLDKTDSIRVGAGGIMLPNHVPLVVAEQFGTMETIHPDRVDLGLGRAPGTDMMTARALRRAYHQDPTYQFSDDVNELLMYFDDPSNQGQVMAHPGAGTYVPAYILGSSTDSAKLAAKLGLPYAFAAHFAPDHLKEAIRIYREQFRPSNYLSEPYMIVCVNVIASDTDEDARRELTTTQQFFLNIIRNTKKPLSPPVDNMDDIWTPFEKHTASSMTSYTFIGSPETIKQQWIDFQNELNVDEVMAVSYIYDQAKQEKSYQLFKDVIESC</sequence>
<dbReference type="PANTHER" id="PTHR30137">
    <property type="entry name" value="LUCIFERASE-LIKE MONOOXYGENASE"/>
    <property type="match status" value="1"/>
</dbReference>
<dbReference type="GO" id="GO:0016705">
    <property type="term" value="F:oxidoreductase activity, acting on paired donors, with incorporation or reduction of molecular oxygen"/>
    <property type="evidence" value="ECO:0007669"/>
    <property type="project" value="InterPro"/>
</dbReference>
<organism evidence="3 4">
    <name type="scientific">Pelagirhabdus alkalitolerans</name>
    <dbReference type="NCBI Taxonomy" id="1612202"/>
    <lineage>
        <taxon>Bacteria</taxon>
        <taxon>Bacillati</taxon>
        <taxon>Bacillota</taxon>
        <taxon>Bacilli</taxon>
        <taxon>Bacillales</taxon>
        <taxon>Bacillaceae</taxon>
        <taxon>Pelagirhabdus</taxon>
    </lineage>
</organism>
<dbReference type="NCBIfam" id="TIGR03558">
    <property type="entry name" value="oxido_grp_1"/>
    <property type="match status" value="1"/>
</dbReference>
<dbReference type="Gene3D" id="3.20.20.30">
    <property type="entry name" value="Luciferase-like domain"/>
    <property type="match status" value="1"/>
</dbReference>
<dbReference type="InterPro" id="IPR019949">
    <property type="entry name" value="CmoO-like"/>
</dbReference>
<accession>A0A1G6H7W1</accession>
<dbReference type="SUPFAM" id="SSF51679">
    <property type="entry name" value="Bacterial luciferase-like"/>
    <property type="match status" value="1"/>
</dbReference>
<gene>
    <name evidence="3" type="ORF">SAMN05421734_102264</name>
</gene>
<dbReference type="AlphaFoldDB" id="A0A1G6H7W1"/>
<evidence type="ECO:0000256" key="1">
    <source>
        <dbReference type="ARBA" id="ARBA00007789"/>
    </source>
</evidence>
<dbReference type="Proteomes" id="UP000242949">
    <property type="component" value="Unassembled WGS sequence"/>
</dbReference>